<accession>A0ABV6AYL0</accession>
<evidence type="ECO:0008006" key="3">
    <source>
        <dbReference type="Google" id="ProtNLM"/>
    </source>
</evidence>
<protein>
    <recommendedName>
        <fullName evidence="3">DUF1653 domain-containing protein</fullName>
    </recommendedName>
</protein>
<dbReference type="EMBL" id="JBHLYR010000013">
    <property type="protein sequence ID" value="MFB9991253.1"/>
    <property type="molecule type" value="Genomic_DNA"/>
</dbReference>
<reference evidence="1 2" key="1">
    <citation type="submission" date="2024-09" db="EMBL/GenBank/DDBJ databases">
        <authorList>
            <person name="Sun Q."/>
            <person name="Mori K."/>
        </authorList>
    </citation>
    <scope>NUCLEOTIDE SEQUENCE [LARGE SCALE GENOMIC DNA]</scope>
    <source>
        <strain evidence="1 2">JCM 13503</strain>
    </source>
</reference>
<dbReference type="RefSeq" id="WP_380005996.1">
    <property type="nucleotide sequence ID" value="NZ_JBHLYR010000013.1"/>
</dbReference>
<evidence type="ECO:0000313" key="1">
    <source>
        <dbReference type="EMBL" id="MFB9991253.1"/>
    </source>
</evidence>
<comment type="caution">
    <text evidence="1">The sequence shown here is derived from an EMBL/GenBank/DDBJ whole genome shotgun (WGS) entry which is preliminary data.</text>
</comment>
<gene>
    <name evidence="1" type="ORF">ACFFLM_04570</name>
</gene>
<keyword evidence="2" id="KW-1185">Reference proteome</keyword>
<evidence type="ECO:0000313" key="2">
    <source>
        <dbReference type="Proteomes" id="UP001589733"/>
    </source>
</evidence>
<organism evidence="1 2">
    <name type="scientific">Deinococcus oregonensis</name>
    <dbReference type="NCBI Taxonomy" id="1805970"/>
    <lineage>
        <taxon>Bacteria</taxon>
        <taxon>Thermotogati</taxon>
        <taxon>Deinococcota</taxon>
        <taxon>Deinococci</taxon>
        <taxon>Deinococcales</taxon>
        <taxon>Deinococcaceae</taxon>
        <taxon>Deinococcus</taxon>
    </lineage>
</organism>
<dbReference type="Proteomes" id="UP001589733">
    <property type="component" value="Unassembled WGS sequence"/>
</dbReference>
<name>A0ABV6AYL0_9DEIO</name>
<sequence length="134" mass="15097">MRYFLHKNGGVYILLHRAQLEANEQAVCVYQGLSVPTWSPREAKPQGTVWVRPAAEFDDVSRFVEISPFDAQQIAKSEATEPMEYAPLKADLRCPSCWTTDKVDLGDVFLSGMEASCSRCGANWLYHNFSDADF</sequence>
<proteinExistence type="predicted"/>